<keyword evidence="1" id="KW-0378">Hydrolase</keyword>
<dbReference type="OrthoDB" id="980947at2"/>
<dbReference type="SUPFAM" id="SSF53649">
    <property type="entry name" value="Alkaline phosphatase-like"/>
    <property type="match status" value="1"/>
</dbReference>
<dbReference type="Proteomes" id="UP000062998">
    <property type="component" value="Unassembled WGS sequence"/>
</dbReference>
<evidence type="ECO:0008006" key="4">
    <source>
        <dbReference type="Google" id="ProtNLM"/>
    </source>
</evidence>
<comment type="caution">
    <text evidence="2">The sequence shown here is derived from an EMBL/GenBank/DDBJ whole genome shotgun (WGS) entry which is preliminary data.</text>
</comment>
<dbReference type="GO" id="GO:0042578">
    <property type="term" value="F:phosphoric ester hydrolase activity"/>
    <property type="evidence" value="ECO:0007669"/>
    <property type="project" value="UniProtKB-ARBA"/>
</dbReference>
<evidence type="ECO:0000313" key="2">
    <source>
        <dbReference type="EMBL" id="KWD95209.1"/>
    </source>
</evidence>
<dbReference type="EMBL" id="LPIX01000096">
    <property type="protein sequence ID" value="KWD95209.1"/>
    <property type="molecule type" value="Genomic_DNA"/>
</dbReference>
<dbReference type="InterPro" id="IPR007312">
    <property type="entry name" value="Phosphoesterase"/>
</dbReference>
<organism evidence="2 3">
    <name type="scientific">Burkholderia ubonensis</name>
    <dbReference type="NCBI Taxonomy" id="101571"/>
    <lineage>
        <taxon>Bacteria</taxon>
        <taxon>Pseudomonadati</taxon>
        <taxon>Pseudomonadota</taxon>
        <taxon>Betaproteobacteria</taxon>
        <taxon>Burkholderiales</taxon>
        <taxon>Burkholderiaceae</taxon>
        <taxon>Burkholderia</taxon>
        <taxon>Burkholderia cepacia complex</taxon>
    </lineage>
</organism>
<dbReference type="AlphaFoldDB" id="A0A125G5I6"/>
<dbReference type="PANTHER" id="PTHR31956:SF1">
    <property type="entry name" value="NON-SPECIFIC PHOSPHOLIPASE C1"/>
    <property type="match status" value="1"/>
</dbReference>
<evidence type="ECO:0000256" key="1">
    <source>
        <dbReference type="ARBA" id="ARBA00022801"/>
    </source>
</evidence>
<dbReference type="Gene3D" id="3.40.720.10">
    <property type="entry name" value="Alkaline Phosphatase, subunit A"/>
    <property type="match status" value="2"/>
</dbReference>
<gene>
    <name evidence="2" type="ORF">WL73_25135</name>
</gene>
<dbReference type="GO" id="GO:0009395">
    <property type="term" value="P:phospholipid catabolic process"/>
    <property type="evidence" value="ECO:0007669"/>
    <property type="project" value="TreeGrafter"/>
</dbReference>
<dbReference type="InterPro" id="IPR017850">
    <property type="entry name" value="Alkaline_phosphatase_core_sf"/>
</dbReference>
<evidence type="ECO:0000313" key="3">
    <source>
        <dbReference type="Proteomes" id="UP000062998"/>
    </source>
</evidence>
<reference evidence="2 3" key="1">
    <citation type="submission" date="2015-11" db="EMBL/GenBank/DDBJ databases">
        <title>Expanding the genomic diversity of Burkholderia species for the development of highly accurate diagnostics.</title>
        <authorList>
            <person name="Sahl J."/>
            <person name="Keim P."/>
            <person name="Wagner D."/>
        </authorList>
    </citation>
    <scope>NUCLEOTIDE SEQUENCE [LARGE SCALE GENOMIC DNA]</scope>
    <source>
        <strain evidence="2 3">MSMB2167WGS</strain>
    </source>
</reference>
<accession>A0A125G5I6</accession>
<dbReference type="Pfam" id="PF04185">
    <property type="entry name" value="Phosphoesterase"/>
    <property type="match status" value="1"/>
</dbReference>
<name>A0A125G5I6_9BURK</name>
<protein>
    <recommendedName>
        <fullName evidence="4">Phosphoesterase</fullName>
    </recommendedName>
</protein>
<dbReference type="PANTHER" id="PTHR31956">
    <property type="entry name" value="NON-SPECIFIC PHOSPHOLIPASE C4-RELATED"/>
    <property type="match status" value="1"/>
</dbReference>
<sequence length="480" mass="52565">MRKIDHVVVLMLENRSFDHIFGFRENVNGLKGCEFNLLDPSEPESAANPAFLVDNSASFAVLAGHGPGHSVHATNYQLVNDKAGPSATLPPSNDGFVRSYRDELIHDHVSNPSPATLHVVMQSFSADSLPSINALADAFCICDNWFSEVPGPTQPNRFYMHAATSAGFALNNWKRVLDVRTIYNALEDAGCTWATYAFDSNEVLEFSQVSGKSENFKLFDGAFKADVEEGTLANYSFIIPRFFNSKNAAAPTGGLANSQHAPQDARYGDNLVADVYEALRSNPDIWAKSALIVTYDEHGGFYDHVPPPSPVPNPDGLTSPMDGDPSFAPIFAFDRLGVRVPAVIASPWVRPQRVDSTRYQHTSVLATLNKMFGFGGFLTERDASAKSFETLFDEMDEPRTDTPTTLPRASLPEITVAADDPRHPANQPLDPDQRDMLMRIYHLTQSSQPATLTAASLPVTQGDAHDFVRAAYQRHFGVAG</sequence>
<proteinExistence type="predicted"/>